<gene>
    <name evidence="2" type="ORF">CZ814_00870</name>
</gene>
<accession>A0A1T4PT87</accession>
<evidence type="ECO:0000313" key="2">
    <source>
        <dbReference type="EMBL" id="SJZ94864.1"/>
    </source>
</evidence>
<organism evidence="2 3">
    <name type="scientific">Photobacterium toruni</name>
    <dbReference type="NCBI Taxonomy" id="1935446"/>
    <lineage>
        <taxon>Bacteria</taxon>
        <taxon>Pseudomonadati</taxon>
        <taxon>Pseudomonadota</taxon>
        <taxon>Gammaproteobacteria</taxon>
        <taxon>Vibrionales</taxon>
        <taxon>Vibrionaceae</taxon>
        <taxon>Photobacterium</taxon>
    </lineage>
</organism>
<dbReference type="AlphaFoldDB" id="A0A1T4PT87"/>
<dbReference type="Proteomes" id="UP000191116">
    <property type="component" value="Unassembled WGS sequence"/>
</dbReference>
<dbReference type="EMBL" id="FUWP01000003">
    <property type="protein sequence ID" value="SJZ94864.1"/>
    <property type="molecule type" value="Genomic_DNA"/>
</dbReference>
<sequence>MAMRVSCNQCGEKARIGKTNWFSCTSADLYCSCTDPECGHTFVMSLGFSHTLSPSAKNTNELVMALVKVMSPEQAKQLHSQLSLL</sequence>
<protein>
    <submittedName>
        <fullName evidence="2">Ogr/Delta-like zinc finger</fullName>
    </submittedName>
</protein>
<name>A0A1T4PT87_9GAMM</name>
<dbReference type="InterPro" id="IPR007684">
    <property type="entry name" value="Znf_Ogr/Delta"/>
</dbReference>
<reference evidence="2 3" key="1">
    <citation type="submission" date="2017-02" db="EMBL/GenBank/DDBJ databases">
        <authorList>
            <person name="Peterson S.W."/>
        </authorList>
    </citation>
    <scope>NUCLEOTIDE SEQUENCE [LARGE SCALE GENOMIC DNA]</scope>
    <source>
        <strain evidence="2 3">CECT 9189</strain>
    </source>
</reference>
<evidence type="ECO:0000259" key="1">
    <source>
        <dbReference type="Pfam" id="PF04606"/>
    </source>
</evidence>
<evidence type="ECO:0000313" key="3">
    <source>
        <dbReference type="Proteomes" id="UP000191116"/>
    </source>
</evidence>
<dbReference type="Pfam" id="PF04606">
    <property type="entry name" value="Ogr_Delta"/>
    <property type="match status" value="1"/>
</dbReference>
<feature type="domain" description="Zinc finger Ogr/Delta-type" evidence="1">
    <location>
        <begin position="7"/>
        <end position="52"/>
    </location>
</feature>
<proteinExistence type="predicted"/>